<dbReference type="InterPro" id="IPR012902">
    <property type="entry name" value="N_methyl_site"/>
</dbReference>
<keyword evidence="1" id="KW-0812">Transmembrane</keyword>
<accession>A0A2H0W066</accession>
<dbReference type="InterPro" id="IPR045584">
    <property type="entry name" value="Pilin-like"/>
</dbReference>
<dbReference type="EMBL" id="PEZZ01000037">
    <property type="protein sequence ID" value="PIS04749.1"/>
    <property type="molecule type" value="Genomic_DNA"/>
</dbReference>
<protein>
    <recommendedName>
        <fullName evidence="4">Type II secretion system protein GspG C-terminal domain-containing protein</fullName>
    </recommendedName>
</protein>
<dbReference type="NCBIfam" id="TIGR02532">
    <property type="entry name" value="IV_pilin_GFxxxE"/>
    <property type="match status" value="1"/>
</dbReference>
<evidence type="ECO:0000256" key="1">
    <source>
        <dbReference type="SAM" id="Phobius"/>
    </source>
</evidence>
<keyword evidence="1" id="KW-1133">Transmembrane helix</keyword>
<reference evidence="3" key="1">
    <citation type="submission" date="2017-09" db="EMBL/GenBank/DDBJ databases">
        <title>Depth-based differentiation of microbial function through sediment-hosted aquifers and enrichment of novel symbionts in the deep terrestrial subsurface.</title>
        <authorList>
            <person name="Probst A.J."/>
            <person name="Ladd B."/>
            <person name="Jarett J.K."/>
            <person name="Geller-Mcgrath D.E."/>
            <person name="Sieber C.M.K."/>
            <person name="Emerson J.B."/>
            <person name="Anantharaman K."/>
            <person name="Thomas B.C."/>
            <person name="Malmstrom R."/>
            <person name="Stieglmeier M."/>
            <person name="Klingl A."/>
            <person name="Woyke T."/>
            <person name="Ryan C.M."/>
            <person name="Banfield J.F."/>
        </authorList>
    </citation>
    <scope>NUCLEOTIDE SEQUENCE [LARGE SCALE GENOMIC DNA]</scope>
</reference>
<dbReference type="SUPFAM" id="SSF54523">
    <property type="entry name" value="Pili subunits"/>
    <property type="match status" value="1"/>
</dbReference>
<keyword evidence="1" id="KW-0472">Membrane</keyword>
<feature type="transmembrane region" description="Helical" evidence="1">
    <location>
        <begin position="33"/>
        <end position="54"/>
    </location>
</feature>
<sequence length="250" mass="26430">MIKNKIKESLLKLKLSKLQSEGQNTCEDVGFTLLELLIVISIIAILSTILIIALNPAETLKKARDVQRLADLAAVKTAISIYITNATSTIYLSGDETSTHCQTTSGTYASGDRVYYSVSQAGTSITDTTIDGGTSLQPAPIQVATVAEIGEIDGSGWVPVNLNRITGGSPISAFPADPTNTISTAGAVTTSDLTYRYACQSTLNTFEIDARLESQAFTSDDNKHTTDGGNNSNVYESGTDLTIIGTGSDF</sequence>
<evidence type="ECO:0008006" key="4">
    <source>
        <dbReference type="Google" id="ProtNLM"/>
    </source>
</evidence>
<dbReference type="Gene3D" id="3.30.700.10">
    <property type="entry name" value="Glycoprotein, Type 4 Pilin"/>
    <property type="match status" value="1"/>
</dbReference>
<dbReference type="Proteomes" id="UP000230935">
    <property type="component" value="Unassembled WGS sequence"/>
</dbReference>
<organism evidence="2 3">
    <name type="scientific">Candidatus Buchananbacteria bacterium CG10_big_fil_rev_8_21_14_0_10_42_9</name>
    <dbReference type="NCBI Taxonomy" id="1974526"/>
    <lineage>
        <taxon>Bacteria</taxon>
        <taxon>Candidatus Buchananiibacteriota</taxon>
    </lineage>
</organism>
<proteinExistence type="predicted"/>
<evidence type="ECO:0000313" key="2">
    <source>
        <dbReference type="EMBL" id="PIS04749.1"/>
    </source>
</evidence>
<dbReference type="Pfam" id="PF07963">
    <property type="entry name" value="N_methyl"/>
    <property type="match status" value="1"/>
</dbReference>
<name>A0A2H0W066_9BACT</name>
<dbReference type="AlphaFoldDB" id="A0A2H0W066"/>
<gene>
    <name evidence="2" type="ORF">COT81_04800</name>
</gene>
<comment type="caution">
    <text evidence="2">The sequence shown here is derived from an EMBL/GenBank/DDBJ whole genome shotgun (WGS) entry which is preliminary data.</text>
</comment>
<evidence type="ECO:0000313" key="3">
    <source>
        <dbReference type="Proteomes" id="UP000230935"/>
    </source>
</evidence>